<accession>A0A1C7M9F6</accession>
<protein>
    <submittedName>
        <fullName evidence="1">Uncharacterized protein</fullName>
    </submittedName>
</protein>
<name>A0A1C7M9F6_GRIFR</name>
<organism evidence="1 2">
    <name type="scientific">Grifola frondosa</name>
    <name type="common">Maitake</name>
    <name type="synonym">Polyporus frondosus</name>
    <dbReference type="NCBI Taxonomy" id="5627"/>
    <lineage>
        <taxon>Eukaryota</taxon>
        <taxon>Fungi</taxon>
        <taxon>Dikarya</taxon>
        <taxon>Basidiomycota</taxon>
        <taxon>Agaricomycotina</taxon>
        <taxon>Agaricomycetes</taxon>
        <taxon>Polyporales</taxon>
        <taxon>Grifolaceae</taxon>
        <taxon>Grifola</taxon>
    </lineage>
</organism>
<evidence type="ECO:0000313" key="2">
    <source>
        <dbReference type="Proteomes" id="UP000092993"/>
    </source>
</evidence>
<dbReference type="AlphaFoldDB" id="A0A1C7M9F6"/>
<dbReference type="Proteomes" id="UP000092993">
    <property type="component" value="Unassembled WGS sequence"/>
</dbReference>
<proteinExistence type="predicted"/>
<gene>
    <name evidence="1" type="ORF">A0H81_05823</name>
</gene>
<keyword evidence="2" id="KW-1185">Reference proteome</keyword>
<sequence length="76" mass="8737">MRFASESLSNQPVWSFLDSWDRSQKFRSRSFFTCINGSISIGCSIYVRVTRYVLYPLLVHVPGWALPPVDPLVLTQ</sequence>
<comment type="caution">
    <text evidence="1">The sequence shown here is derived from an EMBL/GenBank/DDBJ whole genome shotgun (WGS) entry which is preliminary data.</text>
</comment>
<evidence type="ECO:0000313" key="1">
    <source>
        <dbReference type="EMBL" id="OBZ73498.1"/>
    </source>
</evidence>
<reference evidence="1 2" key="1">
    <citation type="submission" date="2016-03" db="EMBL/GenBank/DDBJ databases">
        <title>Whole genome sequencing of Grifola frondosa 9006-11.</title>
        <authorList>
            <person name="Min B."/>
            <person name="Park H."/>
            <person name="Kim J.-G."/>
            <person name="Cho H."/>
            <person name="Oh Y.-L."/>
            <person name="Kong W.-S."/>
            <person name="Choi I.-G."/>
        </authorList>
    </citation>
    <scope>NUCLEOTIDE SEQUENCE [LARGE SCALE GENOMIC DNA]</scope>
    <source>
        <strain evidence="1 2">9006-11</strain>
    </source>
</reference>
<dbReference type="EMBL" id="LUGG01000006">
    <property type="protein sequence ID" value="OBZ73498.1"/>
    <property type="molecule type" value="Genomic_DNA"/>
</dbReference>